<sequence>MKRRLAWVMAVVVSLSVALGVMAAPAQAARICSGAPAINLCLWIDRLDSGFYRVHVGIDVHMSLDVAQEYVDDAGNPFAVVTIGNSGSARFVVPLVAVGASAESGLSGDFETVVSGSALNENPAGQDRIRARVQLIDTDTNRITGTYTSGVIVGNWP</sequence>
<name>A0ABW4A395_9ACTN</name>
<feature type="chain" id="PRO_5045929477" evidence="1">
    <location>
        <begin position="24"/>
        <end position="157"/>
    </location>
</feature>
<accession>A0ABW4A395</accession>
<dbReference type="Proteomes" id="UP001597183">
    <property type="component" value="Unassembled WGS sequence"/>
</dbReference>
<gene>
    <name evidence="2" type="ORF">ACFQ5G_06390</name>
</gene>
<evidence type="ECO:0000313" key="3">
    <source>
        <dbReference type="Proteomes" id="UP001597183"/>
    </source>
</evidence>
<protein>
    <submittedName>
        <fullName evidence="2">Uncharacterized protein</fullName>
    </submittedName>
</protein>
<dbReference type="RefSeq" id="WP_317795294.1">
    <property type="nucleotide sequence ID" value="NZ_AP028461.1"/>
</dbReference>
<keyword evidence="3" id="KW-1185">Reference proteome</keyword>
<reference evidence="3" key="1">
    <citation type="journal article" date="2019" name="Int. J. Syst. Evol. Microbiol.">
        <title>The Global Catalogue of Microorganisms (GCM) 10K type strain sequencing project: providing services to taxonomists for standard genome sequencing and annotation.</title>
        <authorList>
            <consortium name="The Broad Institute Genomics Platform"/>
            <consortium name="The Broad Institute Genome Sequencing Center for Infectious Disease"/>
            <person name="Wu L."/>
            <person name="Ma J."/>
        </authorList>
    </citation>
    <scope>NUCLEOTIDE SEQUENCE [LARGE SCALE GENOMIC DNA]</scope>
    <source>
        <strain evidence="3">CCM 7526</strain>
    </source>
</reference>
<proteinExistence type="predicted"/>
<keyword evidence="1" id="KW-0732">Signal</keyword>
<dbReference type="EMBL" id="JBHTMK010000007">
    <property type="protein sequence ID" value="MFD1364971.1"/>
    <property type="molecule type" value="Genomic_DNA"/>
</dbReference>
<comment type="caution">
    <text evidence="2">The sequence shown here is derived from an EMBL/GenBank/DDBJ whole genome shotgun (WGS) entry which is preliminary data.</text>
</comment>
<organism evidence="2 3">
    <name type="scientific">Actinoplanes sichuanensis</name>
    <dbReference type="NCBI Taxonomy" id="512349"/>
    <lineage>
        <taxon>Bacteria</taxon>
        <taxon>Bacillati</taxon>
        <taxon>Actinomycetota</taxon>
        <taxon>Actinomycetes</taxon>
        <taxon>Micromonosporales</taxon>
        <taxon>Micromonosporaceae</taxon>
        <taxon>Actinoplanes</taxon>
    </lineage>
</organism>
<evidence type="ECO:0000256" key="1">
    <source>
        <dbReference type="SAM" id="SignalP"/>
    </source>
</evidence>
<evidence type="ECO:0000313" key="2">
    <source>
        <dbReference type="EMBL" id="MFD1364971.1"/>
    </source>
</evidence>
<feature type="signal peptide" evidence="1">
    <location>
        <begin position="1"/>
        <end position="23"/>
    </location>
</feature>